<dbReference type="EMBL" id="HBUF01105063">
    <property type="protein sequence ID" value="CAG6639000.1"/>
    <property type="molecule type" value="Transcribed_RNA"/>
</dbReference>
<keyword evidence="3" id="KW-0255">Endonuclease</keyword>
<dbReference type="GO" id="GO:0005634">
    <property type="term" value="C:nucleus"/>
    <property type="evidence" value="ECO:0007669"/>
    <property type="project" value="TreeGrafter"/>
</dbReference>
<dbReference type="SMART" id="SM00892">
    <property type="entry name" value="Endonuclease_NS"/>
    <property type="match status" value="1"/>
</dbReference>
<dbReference type="InterPro" id="IPR044925">
    <property type="entry name" value="His-Me_finger_sf"/>
</dbReference>
<feature type="chain" id="PRO_5035703431" description="DNA/RNA non-specific endonuclease/pyrophosphatase/phosphodiesterase domain-containing protein" evidence="4">
    <location>
        <begin position="24"/>
        <end position="438"/>
    </location>
</feature>
<dbReference type="GO" id="GO:0004521">
    <property type="term" value="F:RNA endonuclease activity"/>
    <property type="evidence" value="ECO:0007669"/>
    <property type="project" value="TreeGrafter"/>
</dbReference>
<accession>A0A8D8QVV3</accession>
<dbReference type="SUPFAM" id="SSF54060">
    <property type="entry name" value="His-Me finger endonucleases"/>
    <property type="match status" value="1"/>
</dbReference>
<dbReference type="GO" id="GO:0005743">
    <property type="term" value="C:mitochondrial inner membrane"/>
    <property type="evidence" value="ECO:0007669"/>
    <property type="project" value="TreeGrafter"/>
</dbReference>
<evidence type="ECO:0000256" key="2">
    <source>
        <dbReference type="ARBA" id="ARBA00022722"/>
    </source>
</evidence>
<dbReference type="AlphaFoldDB" id="A0A8D8QVV3"/>
<evidence type="ECO:0000259" key="5">
    <source>
        <dbReference type="SMART" id="SM00892"/>
    </source>
</evidence>
<dbReference type="InterPro" id="IPR001604">
    <property type="entry name" value="Endo_G_ENPP1-like_dom"/>
</dbReference>
<dbReference type="InterPro" id="IPR040255">
    <property type="entry name" value="Non-specific_endonuclease"/>
</dbReference>
<dbReference type="PANTHER" id="PTHR13966:SF17">
    <property type="entry name" value="ENDONUCLEASE-RELATED"/>
    <property type="match status" value="1"/>
</dbReference>
<protein>
    <recommendedName>
        <fullName evidence="5">DNA/RNA non-specific endonuclease/pyrophosphatase/phosphodiesterase domain-containing protein</fullName>
    </recommendedName>
</protein>
<dbReference type="GO" id="GO:0046872">
    <property type="term" value="F:metal ion binding"/>
    <property type="evidence" value="ECO:0007669"/>
    <property type="project" value="InterPro"/>
</dbReference>
<evidence type="ECO:0000256" key="4">
    <source>
        <dbReference type="SAM" id="SignalP"/>
    </source>
</evidence>
<dbReference type="InterPro" id="IPR044929">
    <property type="entry name" value="DNA/RNA_non-sp_Endonuclease_sf"/>
</dbReference>
<proteinExistence type="inferred from homology"/>
<dbReference type="GO" id="GO:0003676">
    <property type="term" value="F:nucleic acid binding"/>
    <property type="evidence" value="ECO:0007669"/>
    <property type="project" value="InterPro"/>
</dbReference>
<keyword evidence="4" id="KW-0732">Signal</keyword>
<name>A0A8D8QVV3_9HEMI</name>
<comment type="similarity">
    <text evidence="1">Belongs to the DNA/RNA non-specific endonuclease family.</text>
</comment>
<reference evidence="6" key="1">
    <citation type="submission" date="2021-05" db="EMBL/GenBank/DDBJ databases">
        <authorList>
            <person name="Alioto T."/>
            <person name="Alioto T."/>
            <person name="Gomez Garrido J."/>
        </authorList>
    </citation>
    <scope>NUCLEOTIDE SEQUENCE</scope>
</reference>
<dbReference type="Gene3D" id="3.40.570.10">
    <property type="entry name" value="Extracellular Endonuclease, subunit A"/>
    <property type="match status" value="1"/>
</dbReference>
<dbReference type="EMBL" id="HBUF01105064">
    <property type="protein sequence ID" value="CAG6639001.1"/>
    <property type="molecule type" value="Transcribed_RNA"/>
</dbReference>
<dbReference type="GO" id="GO:0006309">
    <property type="term" value="P:apoptotic DNA fragmentation"/>
    <property type="evidence" value="ECO:0007669"/>
    <property type="project" value="TreeGrafter"/>
</dbReference>
<sequence>MRRFQFSWSILVWCVAHINYVKGLEPVSHDKDCTIILSRKHLDDSAPLFLHYTPLTNSSTQLFLPETRLELSGRRINYLRVRNDESVLLACPGQGNLVQGFDKAVTVMACHDRKFSSQQSRIVVKELKCNDHMEVDVNKIGQCSQDDKFDYYKIGYKVLDKLNETLMEACFDPVTLTTLYTRHSLRGGTLKSAVQKKHDRPFKNVDKLYGSVNPAILYNKKSQRKMFASYLDKSLFKKYLSANSLTRTQLVPRKDFPMKSWRRAVDIYVNLAPQWKSIARGHWERMEINIRRVAMERNLTLDIITGILNDDKSGNNATQSPLAKPDFLDPTHRHIAIPDFFYKIVFDPVSKQGIVFVNDNNPLDFSGQKVCKDICSDNLWPSYKQTYAGVIYCCDVNEMESLLPGVPKVRVSGVLQGSNSLFQLGQDLLDALDEIVQE</sequence>
<keyword evidence="3" id="KW-0378">Hydrolase</keyword>
<dbReference type="PANTHER" id="PTHR13966">
    <property type="entry name" value="ENDONUCLEASE RELATED"/>
    <property type="match status" value="1"/>
</dbReference>
<organism evidence="6">
    <name type="scientific">Cacopsylla melanoneura</name>
    <dbReference type="NCBI Taxonomy" id="428564"/>
    <lineage>
        <taxon>Eukaryota</taxon>
        <taxon>Metazoa</taxon>
        <taxon>Ecdysozoa</taxon>
        <taxon>Arthropoda</taxon>
        <taxon>Hexapoda</taxon>
        <taxon>Insecta</taxon>
        <taxon>Pterygota</taxon>
        <taxon>Neoptera</taxon>
        <taxon>Paraneoptera</taxon>
        <taxon>Hemiptera</taxon>
        <taxon>Sternorrhyncha</taxon>
        <taxon>Psylloidea</taxon>
        <taxon>Psyllidae</taxon>
        <taxon>Psyllinae</taxon>
        <taxon>Cacopsylla</taxon>
    </lineage>
</organism>
<dbReference type="Pfam" id="PF01223">
    <property type="entry name" value="Endonuclease_NS"/>
    <property type="match status" value="1"/>
</dbReference>
<evidence type="ECO:0000256" key="1">
    <source>
        <dbReference type="ARBA" id="ARBA00010052"/>
    </source>
</evidence>
<evidence type="ECO:0000256" key="3">
    <source>
        <dbReference type="ARBA" id="ARBA00022759"/>
    </source>
</evidence>
<dbReference type="GO" id="GO:0000014">
    <property type="term" value="F:single-stranded DNA endodeoxyribonuclease activity"/>
    <property type="evidence" value="ECO:0007669"/>
    <property type="project" value="TreeGrafter"/>
</dbReference>
<feature type="signal peptide" evidence="4">
    <location>
        <begin position="1"/>
        <end position="23"/>
    </location>
</feature>
<evidence type="ECO:0000313" key="6">
    <source>
        <dbReference type="EMBL" id="CAG6639001.1"/>
    </source>
</evidence>
<keyword evidence="2" id="KW-0540">Nuclease</keyword>
<feature type="domain" description="DNA/RNA non-specific endonuclease/pyrophosphatase/phosphodiesterase" evidence="5">
    <location>
        <begin position="163"/>
        <end position="399"/>
    </location>
</feature>